<accession>A0ABQ2JV77</accession>
<evidence type="ECO:0000313" key="2">
    <source>
        <dbReference type="EMBL" id="GGN58398.1"/>
    </source>
</evidence>
<evidence type="ECO:0000313" key="3">
    <source>
        <dbReference type="Proteomes" id="UP000600080"/>
    </source>
</evidence>
<dbReference type="EMBL" id="BMND01000031">
    <property type="protein sequence ID" value="GGN58398.1"/>
    <property type="molecule type" value="Genomic_DNA"/>
</dbReference>
<proteinExistence type="predicted"/>
<protein>
    <submittedName>
        <fullName evidence="2">Uncharacterized protein</fullName>
    </submittedName>
</protein>
<organism evidence="2 3">
    <name type="scientific">Streptomyces kronopolitis</name>
    <dbReference type="NCBI Taxonomy" id="1612435"/>
    <lineage>
        <taxon>Bacteria</taxon>
        <taxon>Bacillati</taxon>
        <taxon>Actinomycetota</taxon>
        <taxon>Actinomycetes</taxon>
        <taxon>Kitasatosporales</taxon>
        <taxon>Streptomycetaceae</taxon>
        <taxon>Streptomyces</taxon>
    </lineage>
</organism>
<evidence type="ECO:0000256" key="1">
    <source>
        <dbReference type="SAM" id="MobiDB-lite"/>
    </source>
</evidence>
<gene>
    <name evidence="2" type="ORF">GCM10012285_54670</name>
</gene>
<name>A0ABQ2JV77_9ACTN</name>
<reference evidence="3" key="1">
    <citation type="journal article" date="2019" name="Int. J. Syst. Evol. Microbiol.">
        <title>The Global Catalogue of Microorganisms (GCM) 10K type strain sequencing project: providing services to taxonomists for standard genome sequencing and annotation.</title>
        <authorList>
            <consortium name="The Broad Institute Genomics Platform"/>
            <consortium name="The Broad Institute Genome Sequencing Center for Infectious Disease"/>
            <person name="Wu L."/>
            <person name="Ma J."/>
        </authorList>
    </citation>
    <scope>NUCLEOTIDE SEQUENCE [LARGE SCALE GENOMIC DNA]</scope>
    <source>
        <strain evidence="3">CGMCC 4.7323</strain>
    </source>
</reference>
<sequence>MPVAFETNRERSGASSAQSGSPIRGARKRFSQSGIASAAPPEAAAGPAAPAMGPAESVGPDPWWVGGVEGVGSVA</sequence>
<comment type="caution">
    <text evidence="2">The sequence shown here is derived from an EMBL/GenBank/DDBJ whole genome shotgun (WGS) entry which is preliminary data.</text>
</comment>
<feature type="compositionally biased region" description="Low complexity" evidence="1">
    <location>
        <begin position="36"/>
        <end position="75"/>
    </location>
</feature>
<feature type="region of interest" description="Disordered" evidence="1">
    <location>
        <begin position="1"/>
        <end position="75"/>
    </location>
</feature>
<dbReference type="Proteomes" id="UP000600080">
    <property type="component" value="Unassembled WGS sequence"/>
</dbReference>
<keyword evidence="3" id="KW-1185">Reference proteome</keyword>